<keyword evidence="3" id="KW-0597">Phosphoprotein</keyword>
<dbReference type="InterPro" id="IPR011006">
    <property type="entry name" value="CheY-like_superfamily"/>
</dbReference>
<dbReference type="PANTHER" id="PTHR43228">
    <property type="entry name" value="TWO-COMPONENT RESPONSE REGULATOR"/>
    <property type="match status" value="1"/>
</dbReference>
<feature type="domain" description="Response regulatory" evidence="4">
    <location>
        <begin position="3"/>
        <end position="119"/>
    </location>
</feature>
<dbReference type="SUPFAM" id="SSF52172">
    <property type="entry name" value="CheY-like"/>
    <property type="match status" value="1"/>
</dbReference>
<dbReference type="PANTHER" id="PTHR43228:SF8">
    <property type="entry name" value="TRANSCRIPTIONAL REGULATORY PROTEIN GLNL"/>
    <property type="match status" value="1"/>
</dbReference>
<feature type="modified residue" description="4-aspartylphosphate" evidence="3">
    <location>
        <position position="54"/>
    </location>
</feature>
<evidence type="ECO:0000256" key="2">
    <source>
        <dbReference type="ARBA" id="ARBA00024867"/>
    </source>
</evidence>
<accession>A0ABR9ZQB4</accession>
<name>A0ABR9ZQB4_9FIRM</name>
<comment type="caution">
    <text evidence="5">The sequence shown here is derived from an EMBL/GenBank/DDBJ whole genome shotgun (WGS) entry which is preliminary data.</text>
</comment>
<dbReference type="Pfam" id="PF08664">
    <property type="entry name" value="YcbB"/>
    <property type="match status" value="1"/>
</dbReference>
<dbReference type="InterPro" id="IPR052048">
    <property type="entry name" value="ST_Response_Regulator"/>
</dbReference>
<dbReference type="Proteomes" id="UP000614200">
    <property type="component" value="Unassembled WGS sequence"/>
</dbReference>
<evidence type="ECO:0000256" key="3">
    <source>
        <dbReference type="PROSITE-ProRule" id="PRU00169"/>
    </source>
</evidence>
<reference evidence="5 6" key="1">
    <citation type="submission" date="2020-11" db="EMBL/GenBank/DDBJ databases">
        <title>Fusibacter basophilias sp. nov.</title>
        <authorList>
            <person name="Qiu D."/>
        </authorList>
    </citation>
    <scope>NUCLEOTIDE SEQUENCE [LARGE SCALE GENOMIC DNA]</scope>
    <source>
        <strain evidence="5 6">Q10-2</strain>
    </source>
</reference>
<dbReference type="RefSeq" id="WP_194700903.1">
    <property type="nucleotide sequence ID" value="NZ_JADKNH010000003.1"/>
</dbReference>
<evidence type="ECO:0000313" key="6">
    <source>
        <dbReference type="Proteomes" id="UP000614200"/>
    </source>
</evidence>
<sequence>MKTIMIIDDDTTIIKMLSMIIESNQLGKVSATLESGEYAVDEVLFYKPDILLIDLLLPVKDGIKIIQDLKAKQYSGKFIMISQVEDEQMISKAYKEGTLFYISKPINANEVVSLIREVSRVIDLERSVAIIHGALMPLVKESTEERKIDVYSRMDQILVELGISSESGAEDLKAVLMDIMKQKSLSPEGFYQLQQSYENIAKGQNARTVEQRIRRVINKAFMHIVEMGYDDLYHPIFQEYASLLFDLKQVRMEIRRIDDRDKPKGKVNIKRFIEGVLAVMNKIQ</sequence>
<protein>
    <recommendedName>
        <fullName evidence="1">Stage 0 sporulation protein A homolog</fullName>
    </recommendedName>
</protein>
<dbReference type="Gene3D" id="3.40.50.2300">
    <property type="match status" value="1"/>
</dbReference>
<dbReference type="EMBL" id="JADKNH010000003">
    <property type="protein sequence ID" value="MBF4692662.1"/>
    <property type="molecule type" value="Genomic_DNA"/>
</dbReference>
<dbReference type="PROSITE" id="PS50110">
    <property type="entry name" value="RESPONSE_REGULATORY"/>
    <property type="match status" value="1"/>
</dbReference>
<keyword evidence="6" id="KW-1185">Reference proteome</keyword>
<dbReference type="GO" id="GO:0003677">
    <property type="term" value="F:DNA binding"/>
    <property type="evidence" value="ECO:0007669"/>
    <property type="project" value="UniProtKB-KW"/>
</dbReference>
<dbReference type="InterPro" id="IPR013972">
    <property type="entry name" value="YcbB"/>
</dbReference>
<organism evidence="5 6">
    <name type="scientific">Fusibacter ferrireducens</name>
    <dbReference type="NCBI Taxonomy" id="2785058"/>
    <lineage>
        <taxon>Bacteria</taxon>
        <taxon>Bacillati</taxon>
        <taxon>Bacillota</taxon>
        <taxon>Clostridia</taxon>
        <taxon>Eubacteriales</taxon>
        <taxon>Eubacteriales Family XII. Incertae Sedis</taxon>
        <taxon>Fusibacter</taxon>
    </lineage>
</organism>
<evidence type="ECO:0000259" key="4">
    <source>
        <dbReference type="PROSITE" id="PS50110"/>
    </source>
</evidence>
<dbReference type="InterPro" id="IPR001789">
    <property type="entry name" value="Sig_transdc_resp-reg_receiver"/>
</dbReference>
<dbReference type="Pfam" id="PF00072">
    <property type="entry name" value="Response_reg"/>
    <property type="match status" value="1"/>
</dbReference>
<evidence type="ECO:0000313" key="5">
    <source>
        <dbReference type="EMBL" id="MBF4692662.1"/>
    </source>
</evidence>
<comment type="function">
    <text evidence="2">May play the central regulatory role in sporulation. It may be an element of the effector pathway responsible for the activation of sporulation genes in response to nutritional stress. Spo0A may act in concert with spo0H (a sigma factor) to control the expression of some genes that are critical to the sporulation process.</text>
</comment>
<evidence type="ECO:0000256" key="1">
    <source>
        <dbReference type="ARBA" id="ARBA00018672"/>
    </source>
</evidence>
<gene>
    <name evidence="5" type="ORF">ISU02_06010</name>
</gene>
<proteinExistence type="predicted"/>
<keyword evidence="5" id="KW-0238">DNA-binding</keyword>
<dbReference type="SMART" id="SM00448">
    <property type="entry name" value="REC"/>
    <property type="match status" value="1"/>
</dbReference>